<dbReference type="Proteomes" id="UP000000461">
    <property type="component" value="Segment"/>
</dbReference>
<organism evidence="1 2">
    <name type="scientific">Caulobacter phage CcrRogue</name>
    <dbReference type="NCBI Taxonomy" id="2927986"/>
    <lineage>
        <taxon>Viruses</taxon>
        <taxon>Duplodnaviria</taxon>
        <taxon>Heunggongvirae</taxon>
        <taxon>Uroviricota</taxon>
        <taxon>Caudoviricetes</taxon>
        <taxon>Jeanschmidtviridae</taxon>
        <taxon>Poindextervirus</taxon>
        <taxon>Poindextervirus rogue</taxon>
    </lineage>
</organism>
<dbReference type="EMBL" id="JX100814">
    <property type="protein sequence ID" value="AFU86587.1"/>
    <property type="molecule type" value="Genomic_DNA"/>
</dbReference>
<evidence type="ECO:0000313" key="1">
    <source>
        <dbReference type="EMBL" id="AFU86587.1"/>
    </source>
</evidence>
<gene>
    <name evidence="1" type="ORF">CcrRogue_gp105</name>
</gene>
<proteinExistence type="predicted"/>
<reference evidence="1 2" key="1">
    <citation type="journal article" date="2012" name="BMC Genomics">
        <title>The Caulobacter crescentus phage phiCbK: genomics of a canonical phage.</title>
        <authorList>
            <person name="Gill J.J."/>
            <person name="Berry J.D."/>
            <person name="Russell W.K."/>
            <person name="Lessor L."/>
            <person name="Escobar Garcia D.A."/>
            <person name="Hernandez D."/>
            <person name="Kane A."/>
            <person name="Keene J."/>
            <person name="Maddox M."/>
            <person name="Martin R."/>
            <person name="Mohan S."/>
            <person name="Thorn A.M."/>
            <person name="Russell D.H."/>
            <person name="Young R."/>
        </authorList>
    </citation>
    <scope>NUCLEOTIDE SEQUENCE [LARGE SCALE GENOMIC DNA]</scope>
</reference>
<keyword evidence="2" id="KW-1185">Reference proteome</keyword>
<sequence length="48" mass="4988">MREGYGGLKIIDGLVGGILPIKDDIIPVKDDVSTGFPDGDALAPLDYG</sequence>
<name>K4K302_9CAUD</name>
<protein>
    <submittedName>
        <fullName evidence="1">Uncharacterized protein</fullName>
    </submittedName>
</protein>
<dbReference type="KEGG" id="vg:13995886"/>
<evidence type="ECO:0000313" key="2">
    <source>
        <dbReference type="Proteomes" id="UP000000461"/>
    </source>
</evidence>
<accession>K4K302</accession>